<evidence type="ECO:0000256" key="6">
    <source>
        <dbReference type="ARBA" id="ARBA00022475"/>
    </source>
</evidence>
<evidence type="ECO:0000256" key="3">
    <source>
        <dbReference type="ARBA" id="ARBA00006669"/>
    </source>
</evidence>
<dbReference type="Pfam" id="PF04973">
    <property type="entry name" value="NMN_transporter"/>
    <property type="match status" value="1"/>
</dbReference>
<organism evidence="11 12">
    <name type="scientific">Porphyromonas canoris</name>
    <dbReference type="NCBI Taxonomy" id="36875"/>
    <lineage>
        <taxon>Bacteria</taxon>
        <taxon>Pseudomonadati</taxon>
        <taxon>Bacteroidota</taxon>
        <taxon>Bacteroidia</taxon>
        <taxon>Bacteroidales</taxon>
        <taxon>Porphyromonadaceae</taxon>
        <taxon>Porphyromonas</taxon>
    </lineage>
</organism>
<dbReference type="InterPro" id="IPR006419">
    <property type="entry name" value="NMN_transpt_PnuC"/>
</dbReference>
<evidence type="ECO:0000256" key="5">
    <source>
        <dbReference type="ARBA" id="ARBA00022448"/>
    </source>
</evidence>
<evidence type="ECO:0000313" key="11">
    <source>
        <dbReference type="EMBL" id="KGN91679.1"/>
    </source>
</evidence>
<evidence type="ECO:0000256" key="2">
    <source>
        <dbReference type="ARBA" id="ARBA00004651"/>
    </source>
</evidence>
<evidence type="ECO:0000256" key="8">
    <source>
        <dbReference type="ARBA" id="ARBA00022989"/>
    </source>
</evidence>
<evidence type="ECO:0000256" key="1">
    <source>
        <dbReference type="ARBA" id="ARBA00002672"/>
    </source>
</evidence>
<evidence type="ECO:0000256" key="7">
    <source>
        <dbReference type="ARBA" id="ARBA00022692"/>
    </source>
</evidence>
<dbReference type="PANTHER" id="PTHR36122:SF2">
    <property type="entry name" value="NICOTINAMIDE RIBOSIDE TRANSPORTER PNUC"/>
    <property type="match status" value="1"/>
</dbReference>
<keyword evidence="8 10" id="KW-1133">Transmembrane helix</keyword>
<protein>
    <recommendedName>
        <fullName evidence="4">Nicotinamide riboside transporter PnuC</fullName>
    </recommendedName>
</protein>
<keyword evidence="12" id="KW-1185">Reference proteome</keyword>
<evidence type="ECO:0000256" key="10">
    <source>
        <dbReference type="SAM" id="Phobius"/>
    </source>
</evidence>
<feature type="transmembrane region" description="Helical" evidence="10">
    <location>
        <begin position="6"/>
        <end position="24"/>
    </location>
</feature>
<comment type="caution">
    <text evidence="11">The sequence shown here is derived from an EMBL/GenBank/DDBJ whole genome shotgun (WGS) entry which is preliminary data.</text>
</comment>
<evidence type="ECO:0000256" key="9">
    <source>
        <dbReference type="ARBA" id="ARBA00023136"/>
    </source>
</evidence>
<comment type="function">
    <text evidence="1">Required for nicotinamide riboside transport across the inner membrane.</text>
</comment>
<evidence type="ECO:0000256" key="4">
    <source>
        <dbReference type="ARBA" id="ARBA00017522"/>
    </source>
</evidence>
<dbReference type="EMBL" id="JQZV01000013">
    <property type="protein sequence ID" value="KGN91679.1"/>
    <property type="molecule type" value="Genomic_DNA"/>
</dbReference>
<keyword evidence="6" id="KW-1003">Cell membrane</keyword>
<keyword evidence="7 10" id="KW-0812">Transmembrane</keyword>
<gene>
    <name evidence="11" type="ORF">HQ43_06155</name>
</gene>
<proteinExistence type="inferred from homology"/>
<comment type="similarity">
    <text evidence="3">Belongs to the nicotinamide ribonucleoside (NR) uptake permease (TC 4.B.1) family.</text>
</comment>
<keyword evidence="5" id="KW-0813">Transport</keyword>
<dbReference type="Proteomes" id="UP000030101">
    <property type="component" value="Unassembled WGS sequence"/>
</dbReference>
<feature type="transmembrane region" description="Helical" evidence="10">
    <location>
        <begin position="94"/>
        <end position="112"/>
    </location>
</feature>
<accession>A0ABR4XJP2</accession>
<reference evidence="11 12" key="1">
    <citation type="submission" date="2014-08" db="EMBL/GenBank/DDBJ databases">
        <title>Porphyromonas canoris strain:OH2762 Genome sequencing.</title>
        <authorList>
            <person name="Wallis C."/>
            <person name="Deusch O."/>
            <person name="O'Flynn C."/>
            <person name="Davis I."/>
            <person name="Jospin G."/>
            <person name="Darling A.E."/>
            <person name="Coil D.A."/>
            <person name="Alexiev A."/>
            <person name="Horsfall A."/>
            <person name="Kirkwood N."/>
            <person name="Harris S."/>
            <person name="Eisen J.A."/>
        </authorList>
    </citation>
    <scope>NUCLEOTIDE SEQUENCE [LARGE SCALE GENOMIC DNA]</scope>
    <source>
        <strain evidence="12">COT-108 OH2762</strain>
    </source>
</reference>
<sequence>MDFPFSQASLELLAAVFGLIYVFLEIRASIWLWPVGIITPLLFIYISYTGGVYGNMAVNIYYLLACIYGWIQWFKHREEGPVETQVRRLSRKTLMAVLGITIVIAGALYPIFEYVTFNSSPLLDAIATSASVVGMWLLAHKYLENWYAWILSNLLYTYIFLSLSYTIMGLFFLVYTVMAIIGLSRWKKMMRSQASSGGV</sequence>
<evidence type="ECO:0000313" key="12">
    <source>
        <dbReference type="Proteomes" id="UP000030101"/>
    </source>
</evidence>
<comment type="subcellular location">
    <subcellularLocation>
        <location evidence="2">Cell membrane</location>
        <topology evidence="2">Multi-pass membrane protein</topology>
    </subcellularLocation>
</comment>
<feature type="transmembrane region" description="Helical" evidence="10">
    <location>
        <begin position="56"/>
        <end position="74"/>
    </location>
</feature>
<feature type="transmembrane region" description="Helical" evidence="10">
    <location>
        <begin position="155"/>
        <end position="183"/>
    </location>
</feature>
<dbReference type="NCBIfam" id="TIGR01528">
    <property type="entry name" value="NMN_trans_PnuC"/>
    <property type="match status" value="1"/>
</dbReference>
<keyword evidence="9 10" id="KW-0472">Membrane</keyword>
<name>A0ABR4XJP2_9PORP</name>
<dbReference type="PANTHER" id="PTHR36122">
    <property type="entry name" value="NICOTINAMIDE RIBOSIDE TRANSPORTER PNUC"/>
    <property type="match status" value="1"/>
</dbReference>
<feature type="transmembrane region" description="Helical" evidence="10">
    <location>
        <begin position="31"/>
        <end position="50"/>
    </location>
</feature>
<dbReference type="RefSeq" id="WP_036791006.1">
    <property type="nucleotide sequence ID" value="NZ_JQZV01000013.1"/>
</dbReference>